<organism evidence="2 3">
    <name type="scientific">Clohesyomyces aquaticus</name>
    <dbReference type="NCBI Taxonomy" id="1231657"/>
    <lineage>
        <taxon>Eukaryota</taxon>
        <taxon>Fungi</taxon>
        <taxon>Dikarya</taxon>
        <taxon>Ascomycota</taxon>
        <taxon>Pezizomycotina</taxon>
        <taxon>Dothideomycetes</taxon>
        <taxon>Pleosporomycetidae</taxon>
        <taxon>Pleosporales</taxon>
        <taxon>Lindgomycetaceae</taxon>
        <taxon>Clohesyomyces</taxon>
    </lineage>
</organism>
<sequence>MSDQQHTACVQSNVKKLGRSVSGSLETERGIVVWYRAGVGLLAEEEKGGTQNIPFHQQNNIINQQPQEGRKTSNPTRDEKPATPGGTDNKLPIFYSVFPSDYGSHLTTPPPYPTVCLSYEGGKDAVIAIVESNAYVFGNQAKWEEEGCNEDRDRRCNQKTDLAAVFNGNSHGDRDWRS</sequence>
<protein>
    <submittedName>
        <fullName evidence="2">Uncharacterized protein</fullName>
    </submittedName>
</protein>
<evidence type="ECO:0000313" key="2">
    <source>
        <dbReference type="EMBL" id="ORY10514.1"/>
    </source>
</evidence>
<feature type="compositionally biased region" description="Basic and acidic residues" evidence="1">
    <location>
        <begin position="68"/>
        <end position="81"/>
    </location>
</feature>
<accession>A0A1Y1ZJZ3</accession>
<feature type="region of interest" description="Disordered" evidence="1">
    <location>
        <begin position="51"/>
        <end position="91"/>
    </location>
</feature>
<proteinExistence type="predicted"/>
<dbReference type="AlphaFoldDB" id="A0A1Y1ZJZ3"/>
<evidence type="ECO:0000256" key="1">
    <source>
        <dbReference type="SAM" id="MobiDB-lite"/>
    </source>
</evidence>
<keyword evidence="3" id="KW-1185">Reference proteome</keyword>
<comment type="caution">
    <text evidence="2">The sequence shown here is derived from an EMBL/GenBank/DDBJ whole genome shotgun (WGS) entry which is preliminary data.</text>
</comment>
<evidence type="ECO:0000313" key="3">
    <source>
        <dbReference type="Proteomes" id="UP000193144"/>
    </source>
</evidence>
<dbReference type="Proteomes" id="UP000193144">
    <property type="component" value="Unassembled WGS sequence"/>
</dbReference>
<name>A0A1Y1ZJZ3_9PLEO</name>
<dbReference type="EMBL" id="MCFA01000072">
    <property type="protein sequence ID" value="ORY10514.1"/>
    <property type="molecule type" value="Genomic_DNA"/>
</dbReference>
<reference evidence="2 3" key="1">
    <citation type="submission" date="2016-07" db="EMBL/GenBank/DDBJ databases">
        <title>Pervasive Adenine N6-methylation of Active Genes in Fungi.</title>
        <authorList>
            <consortium name="DOE Joint Genome Institute"/>
            <person name="Mondo S.J."/>
            <person name="Dannebaum R.O."/>
            <person name="Kuo R.C."/>
            <person name="Labutti K."/>
            <person name="Haridas S."/>
            <person name="Kuo A."/>
            <person name="Salamov A."/>
            <person name="Ahrendt S.R."/>
            <person name="Lipzen A."/>
            <person name="Sullivan W."/>
            <person name="Andreopoulos W.B."/>
            <person name="Clum A."/>
            <person name="Lindquist E."/>
            <person name="Daum C."/>
            <person name="Ramamoorthy G.K."/>
            <person name="Gryganskyi A."/>
            <person name="Culley D."/>
            <person name="Magnuson J.K."/>
            <person name="James T.Y."/>
            <person name="O'Malley M.A."/>
            <person name="Stajich J.E."/>
            <person name="Spatafora J.W."/>
            <person name="Visel A."/>
            <person name="Grigoriev I.V."/>
        </authorList>
    </citation>
    <scope>NUCLEOTIDE SEQUENCE [LARGE SCALE GENOMIC DNA]</scope>
    <source>
        <strain evidence="2 3">CBS 115471</strain>
    </source>
</reference>
<feature type="compositionally biased region" description="Low complexity" evidence="1">
    <location>
        <begin position="51"/>
        <end position="67"/>
    </location>
</feature>
<gene>
    <name evidence="2" type="ORF">BCR34DRAFT_588589</name>
</gene>